<dbReference type="Gene3D" id="3.90.76.10">
    <property type="entry name" value="Dipeptide-binding Protein, Domain 1"/>
    <property type="match status" value="1"/>
</dbReference>
<evidence type="ECO:0000256" key="3">
    <source>
        <dbReference type="ARBA" id="ARBA00022448"/>
    </source>
</evidence>
<dbReference type="PIRSF" id="PIRSF002741">
    <property type="entry name" value="MppA"/>
    <property type="match status" value="1"/>
</dbReference>
<dbReference type="FunFam" id="3.90.76.10:FF:000001">
    <property type="entry name" value="Oligopeptide ABC transporter substrate-binding protein"/>
    <property type="match status" value="1"/>
</dbReference>
<dbReference type="PANTHER" id="PTHR30290">
    <property type="entry name" value="PERIPLASMIC BINDING COMPONENT OF ABC TRANSPORTER"/>
    <property type="match status" value="1"/>
</dbReference>
<dbReference type="InterPro" id="IPR030678">
    <property type="entry name" value="Peptide/Ni-bd"/>
</dbReference>
<keyword evidence="8" id="KW-1185">Reference proteome</keyword>
<dbReference type="Proteomes" id="UP000242515">
    <property type="component" value="Unassembled WGS sequence"/>
</dbReference>
<dbReference type="AlphaFoldDB" id="A0A1H9HCF2"/>
<feature type="signal peptide" evidence="5">
    <location>
        <begin position="1"/>
        <end position="24"/>
    </location>
</feature>
<protein>
    <submittedName>
        <fullName evidence="7">Oligopeptide transport system substrate-binding protein</fullName>
    </submittedName>
</protein>
<dbReference type="OrthoDB" id="9801912at2"/>
<sequence>MQRKMLSMSIMALLGLGSLTMAQAAVVPAGTTLADQQQITRGNGSDPATLDPQLAESNEAFNIILDSFAGVVALDSEGKVHPELAEKWDNQDNKVWTFHLRPGLTWSNGQPITADDLVYSWQRLADPKTASPYQSYISAVHLLNADAVMSGKLPPSALGVKAIDPQTFQVTLSQPVSWFLQAAASPSFFPVNKQVVAKFGDQWTQPANIVVSGAFKPNKWVINERFVSVRNPHYWNNKATVINQVTYLPIAEPSATLNRYQSGEIDITDTIPTVNFAPIKKTIPEQIKQTPLLGVYEYWFNMNKPPFNDTRVRMALNLAVDKSIITDKILGMGQKPAWTLMPLQIGGETYQPTEIAKWTPAQRIAQAKKLLAEAGFSADKPLKAELLYNTSQDHLKIAIALSSMWKKKLGAQITMRNQEWKTLIQTQHSGDFQLIRQSWLADYDAPPTFLNNFMTGNTQNDGKYHNADYDKLVNAAAAEVDPVKAKSDYQQALDILSHDVPAVPLYYYVQNILVKPWVGGVSVSRLGFYKTQDMYIRKH</sequence>
<dbReference type="Pfam" id="PF00496">
    <property type="entry name" value="SBP_bac_5"/>
    <property type="match status" value="1"/>
</dbReference>
<dbReference type="InterPro" id="IPR039424">
    <property type="entry name" value="SBP_5"/>
</dbReference>
<dbReference type="PANTHER" id="PTHR30290:SF23">
    <property type="entry name" value="PERIPLASMIC MUREIN PEPTIDE-BINDING PROTEIN"/>
    <property type="match status" value="1"/>
</dbReference>
<comment type="subcellular location">
    <subcellularLocation>
        <location evidence="1">Cell envelope</location>
    </subcellularLocation>
</comment>
<accession>A0A1H9HCF2</accession>
<evidence type="ECO:0000313" key="7">
    <source>
        <dbReference type="EMBL" id="SEQ60040.1"/>
    </source>
</evidence>
<dbReference type="InterPro" id="IPR000914">
    <property type="entry name" value="SBP_5_dom"/>
</dbReference>
<dbReference type="Gene3D" id="3.40.190.10">
    <property type="entry name" value="Periplasmic binding protein-like II"/>
    <property type="match status" value="1"/>
</dbReference>
<dbReference type="SUPFAM" id="SSF53850">
    <property type="entry name" value="Periplasmic binding protein-like II"/>
    <property type="match status" value="1"/>
</dbReference>
<evidence type="ECO:0000313" key="8">
    <source>
        <dbReference type="Proteomes" id="UP000242515"/>
    </source>
</evidence>
<gene>
    <name evidence="7" type="ORF">SAMN05216522_104169</name>
</gene>
<evidence type="ECO:0000256" key="5">
    <source>
        <dbReference type="SAM" id="SignalP"/>
    </source>
</evidence>
<reference evidence="8" key="1">
    <citation type="submission" date="2016-10" db="EMBL/GenBank/DDBJ databases">
        <authorList>
            <person name="Varghese N."/>
            <person name="Submissions S."/>
        </authorList>
    </citation>
    <scope>NUCLEOTIDE SEQUENCE [LARGE SCALE GENOMIC DNA]</scope>
    <source>
        <strain evidence="8">8N4</strain>
    </source>
</reference>
<feature type="chain" id="PRO_5017442430" evidence="5">
    <location>
        <begin position="25"/>
        <end position="539"/>
    </location>
</feature>
<dbReference type="GO" id="GO:0030288">
    <property type="term" value="C:outer membrane-bounded periplasmic space"/>
    <property type="evidence" value="ECO:0007669"/>
    <property type="project" value="TreeGrafter"/>
</dbReference>
<organism evidence="7 8">
    <name type="scientific">Rosenbergiella nectarea</name>
    <dbReference type="NCBI Taxonomy" id="988801"/>
    <lineage>
        <taxon>Bacteria</taxon>
        <taxon>Pseudomonadati</taxon>
        <taxon>Pseudomonadota</taxon>
        <taxon>Gammaproteobacteria</taxon>
        <taxon>Enterobacterales</taxon>
        <taxon>Erwiniaceae</taxon>
        <taxon>Rosenbergiella</taxon>
    </lineage>
</organism>
<dbReference type="GO" id="GO:1904680">
    <property type="term" value="F:peptide transmembrane transporter activity"/>
    <property type="evidence" value="ECO:0007669"/>
    <property type="project" value="TreeGrafter"/>
</dbReference>
<keyword evidence="3" id="KW-0813">Transport</keyword>
<proteinExistence type="inferred from homology"/>
<keyword evidence="4 5" id="KW-0732">Signal</keyword>
<evidence type="ECO:0000259" key="6">
    <source>
        <dbReference type="Pfam" id="PF00496"/>
    </source>
</evidence>
<dbReference type="GO" id="GO:0015833">
    <property type="term" value="P:peptide transport"/>
    <property type="evidence" value="ECO:0007669"/>
    <property type="project" value="TreeGrafter"/>
</dbReference>
<dbReference type="CDD" id="cd08504">
    <property type="entry name" value="PBP2_OppA"/>
    <property type="match status" value="1"/>
</dbReference>
<evidence type="ECO:0000256" key="1">
    <source>
        <dbReference type="ARBA" id="ARBA00004196"/>
    </source>
</evidence>
<name>A0A1H9HCF2_9GAMM</name>
<dbReference type="Gene3D" id="3.10.105.10">
    <property type="entry name" value="Dipeptide-binding Protein, Domain 3"/>
    <property type="match status" value="1"/>
</dbReference>
<dbReference type="GO" id="GO:0043190">
    <property type="term" value="C:ATP-binding cassette (ABC) transporter complex"/>
    <property type="evidence" value="ECO:0007669"/>
    <property type="project" value="InterPro"/>
</dbReference>
<evidence type="ECO:0000256" key="4">
    <source>
        <dbReference type="ARBA" id="ARBA00022729"/>
    </source>
</evidence>
<dbReference type="STRING" id="988801.SAMN05216522_104169"/>
<comment type="similarity">
    <text evidence="2">Belongs to the bacterial solute-binding protein 5 family.</text>
</comment>
<feature type="domain" description="Solute-binding protein family 5" evidence="6">
    <location>
        <begin position="79"/>
        <end position="460"/>
    </location>
</feature>
<dbReference type="FunFam" id="3.10.105.10:FF:000001">
    <property type="entry name" value="Oligopeptide ABC transporter, oligopeptide-binding protein"/>
    <property type="match status" value="1"/>
</dbReference>
<evidence type="ECO:0000256" key="2">
    <source>
        <dbReference type="ARBA" id="ARBA00005695"/>
    </source>
</evidence>
<dbReference type="EMBL" id="FOGC01000004">
    <property type="protein sequence ID" value="SEQ60040.1"/>
    <property type="molecule type" value="Genomic_DNA"/>
</dbReference>